<evidence type="ECO:0000313" key="3">
    <source>
        <dbReference type="Proteomes" id="UP000572817"/>
    </source>
</evidence>
<proteinExistence type="predicted"/>
<protein>
    <submittedName>
        <fullName evidence="2">Integrase catalytic core</fullName>
    </submittedName>
</protein>
<comment type="caution">
    <text evidence="2">The sequence shown here is derived from an EMBL/GenBank/DDBJ whole genome shotgun (WGS) entry which is preliminary data.</text>
</comment>
<feature type="coiled-coil region" evidence="1">
    <location>
        <begin position="66"/>
        <end position="96"/>
    </location>
</feature>
<name>A0A8H4N7E7_9PEZI</name>
<evidence type="ECO:0000256" key="1">
    <source>
        <dbReference type="SAM" id="Coils"/>
    </source>
</evidence>
<keyword evidence="1" id="KW-0175">Coiled coil</keyword>
<reference evidence="2" key="1">
    <citation type="submission" date="2020-04" db="EMBL/GenBank/DDBJ databases">
        <title>Genome Assembly and Annotation of Botryosphaeria dothidea sdau 11-99, a Latent Pathogen of Apple Fruit Ring Rot in China.</title>
        <authorList>
            <person name="Yu C."/>
            <person name="Diao Y."/>
            <person name="Lu Q."/>
            <person name="Zhao J."/>
            <person name="Cui S."/>
            <person name="Peng C."/>
            <person name="He B."/>
            <person name="Liu H."/>
        </authorList>
    </citation>
    <scope>NUCLEOTIDE SEQUENCE [LARGE SCALE GENOMIC DNA]</scope>
    <source>
        <strain evidence="2">Sdau11-99</strain>
    </source>
</reference>
<sequence>MSSSKLIIVLKSSQDWDEWFFIVQSRAKKARLYDYIDPTKDLRPQQTQSRPPSLLYQQADITDADREEHKWKREDYKEDKKEYDRQMRELNDLSSLIEDSLRALQVRLQPSTSTQQEFVLNKLRELEKPPTTQSTEKWLTQWEECVFKARSLGLSDVEGSRGVNAFLKPIMQHDSEYASPILRELRLGTKTLDVSDVIVDYREHARQKQALITNKTHATFAATLRGEEQPQKPPKCLCGLLHWYFQCFYLNPNAPNRPADFKPNKKV</sequence>
<gene>
    <name evidence="2" type="ORF">GTA08_BOTSDO12673</name>
</gene>
<dbReference type="OrthoDB" id="4187030at2759"/>
<evidence type="ECO:0000313" key="2">
    <source>
        <dbReference type="EMBL" id="KAF4311875.1"/>
    </source>
</evidence>
<keyword evidence="3" id="KW-1185">Reference proteome</keyword>
<dbReference type="AlphaFoldDB" id="A0A8H4N7E7"/>
<organism evidence="2 3">
    <name type="scientific">Botryosphaeria dothidea</name>
    <dbReference type="NCBI Taxonomy" id="55169"/>
    <lineage>
        <taxon>Eukaryota</taxon>
        <taxon>Fungi</taxon>
        <taxon>Dikarya</taxon>
        <taxon>Ascomycota</taxon>
        <taxon>Pezizomycotina</taxon>
        <taxon>Dothideomycetes</taxon>
        <taxon>Dothideomycetes incertae sedis</taxon>
        <taxon>Botryosphaeriales</taxon>
        <taxon>Botryosphaeriaceae</taxon>
        <taxon>Botryosphaeria</taxon>
    </lineage>
</organism>
<dbReference type="EMBL" id="WWBZ02000008">
    <property type="protein sequence ID" value="KAF4311875.1"/>
    <property type="molecule type" value="Genomic_DNA"/>
</dbReference>
<dbReference type="Proteomes" id="UP000572817">
    <property type="component" value="Unassembled WGS sequence"/>
</dbReference>
<accession>A0A8H4N7E7</accession>